<evidence type="ECO:0000256" key="5">
    <source>
        <dbReference type="PROSITE-ProRule" id="PRU00176"/>
    </source>
</evidence>
<dbReference type="PRINTS" id="PR01848">
    <property type="entry name" value="U2AUXFACTOR"/>
</dbReference>
<evidence type="ECO:0000313" key="10">
    <source>
        <dbReference type="Proteomes" id="UP000002036"/>
    </source>
</evidence>
<dbReference type="InterPro" id="IPR003954">
    <property type="entry name" value="RRM_euk-type"/>
</dbReference>
<dbReference type="eggNOG" id="KOG2202">
    <property type="taxonomic scope" value="Eukaryota"/>
</dbReference>
<evidence type="ECO:0000259" key="8">
    <source>
        <dbReference type="PROSITE" id="PS50103"/>
    </source>
</evidence>
<dbReference type="STRING" id="559295.C5DIZ1"/>
<dbReference type="KEGG" id="lth:KLTH0E16302g"/>
<protein>
    <submittedName>
        <fullName evidence="9">KLTH0E16302p</fullName>
    </submittedName>
</protein>
<gene>
    <name evidence="9" type="ordered locus">KLTH0E16302g</name>
</gene>
<name>C5DIZ1_LACTC</name>
<evidence type="ECO:0000256" key="4">
    <source>
        <dbReference type="ARBA" id="ARBA00022833"/>
    </source>
</evidence>
<evidence type="ECO:0000259" key="7">
    <source>
        <dbReference type="PROSITE" id="PS50102"/>
    </source>
</evidence>
<feature type="domain" description="RRM" evidence="7">
    <location>
        <begin position="49"/>
        <end position="140"/>
    </location>
</feature>
<reference evidence="9 10" key="1">
    <citation type="journal article" date="2009" name="Genome Res.">
        <title>Comparative genomics of protoploid Saccharomycetaceae.</title>
        <authorList>
            <consortium name="The Genolevures Consortium"/>
            <person name="Souciet J.-L."/>
            <person name="Dujon B."/>
            <person name="Gaillardin C."/>
            <person name="Johnston M."/>
            <person name="Baret P.V."/>
            <person name="Cliften P."/>
            <person name="Sherman D.J."/>
            <person name="Weissenbach J."/>
            <person name="Westhof E."/>
            <person name="Wincker P."/>
            <person name="Jubin C."/>
            <person name="Poulain J."/>
            <person name="Barbe V."/>
            <person name="Segurens B."/>
            <person name="Artiguenave F."/>
            <person name="Anthouard V."/>
            <person name="Vacherie B."/>
            <person name="Val M.-E."/>
            <person name="Fulton R.S."/>
            <person name="Minx P."/>
            <person name="Wilson R."/>
            <person name="Durrens P."/>
            <person name="Jean G."/>
            <person name="Marck C."/>
            <person name="Martin T."/>
            <person name="Nikolski M."/>
            <person name="Rolland T."/>
            <person name="Seret M.-L."/>
            <person name="Casaregola S."/>
            <person name="Despons L."/>
            <person name="Fairhead C."/>
            <person name="Fischer G."/>
            <person name="Lafontaine I."/>
            <person name="Leh V."/>
            <person name="Lemaire M."/>
            <person name="de Montigny J."/>
            <person name="Neuveglise C."/>
            <person name="Thierry A."/>
            <person name="Blanc-Lenfle I."/>
            <person name="Bleykasten C."/>
            <person name="Diffels J."/>
            <person name="Fritsch E."/>
            <person name="Frangeul L."/>
            <person name="Goeffon A."/>
            <person name="Jauniaux N."/>
            <person name="Kachouri-Lafond R."/>
            <person name="Payen C."/>
            <person name="Potier S."/>
            <person name="Pribylova L."/>
            <person name="Ozanne C."/>
            <person name="Richard G.-F."/>
            <person name="Sacerdot C."/>
            <person name="Straub M.-L."/>
            <person name="Talla E."/>
        </authorList>
    </citation>
    <scope>NUCLEOTIDE SEQUENCE [LARGE SCALE GENOMIC DNA]</scope>
    <source>
        <strain evidence="10">ATCC 56472 / CBS 6340 / NRRL Y-8284</strain>
    </source>
</reference>
<dbReference type="GO" id="GO:0000398">
    <property type="term" value="P:mRNA splicing, via spliceosome"/>
    <property type="evidence" value="ECO:0007669"/>
    <property type="project" value="InterPro"/>
</dbReference>
<dbReference type="HOGENOM" id="CLU_059852_3_1_1"/>
<dbReference type="GeneID" id="8292361"/>
<dbReference type="InParanoid" id="C5DIZ1"/>
<dbReference type="InterPro" id="IPR000571">
    <property type="entry name" value="Znf_CCCH"/>
</dbReference>
<dbReference type="SUPFAM" id="SSF54928">
    <property type="entry name" value="RNA-binding domain, RBD"/>
    <property type="match status" value="1"/>
</dbReference>
<evidence type="ECO:0000256" key="3">
    <source>
        <dbReference type="ARBA" id="ARBA00022771"/>
    </source>
</evidence>
<dbReference type="AlphaFoldDB" id="C5DIZ1"/>
<keyword evidence="10" id="KW-1185">Reference proteome</keyword>
<dbReference type="EMBL" id="CU928169">
    <property type="protein sequence ID" value="CAR23752.1"/>
    <property type="molecule type" value="Genomic_DNA"/>
</dbReference>
<feature type="domain" description="C3H1-type" evidence="8">
    <location>
        <begin position="142"/>
        <end position="169"/>
    </location>
</feature>
<dbReference type="GO" id="GO:0089701">
    <property type="term" value="C:U2AF complex"/>
    <property type="evidence" value="ECO:0007669"/>
    <property type="project" value="InterPro"/>
</dbReference>
<dbReference type="InterPro" id="IPR009145">
    <property type="entry name" value="U2AF_small"/>
</dbReference>
<dbReference type="Pfam" id="PF00642">
    <property type="entry name" value="zf-CCCH"/>
    <property type="match status" value="1"/>
</dbReference>
<keyword evidence="3 6" id="KW-0863">Zinc-finger</keyword>
<dbReference type="GO" id="GO:0008270">
    <property type="term" value="F:zinc ion binding"/>
    <property type="evidence" value="ECO:0007669"/>
    <property type="project" value="UniProtKB-KW"/>
</dbReference>
<dbReference type="SMART" id="SM00361">
    <property type="entry name" value="RRM_1"/>
    <property type="match status" value="1"/>
</dbReference>
<feature type="domain" description="C3H1-type" evidence="8">
    <location>
        <begin position="22"/>
        <end position="45"/>
    </location>
</feature>
<keyword evidence="1 6" id="KW-0479">Metal-binding</keyword>
<organism evidence="9 10">
    <name type="scientific">Lachancea thermotolerans (strain ATCC 56472 / CBS 6340 / NRRL Y-8284)</name>
    <name type="common">Yeast</name>
    <name type="synonym">Kluyveromyces thermotolerans</name>
    <dbReference type="NCBI Taxonomy" id="559295"/>
    <lineage>
        <taxon>Eukaryota</taxon>
        <taxon>Fungi</taxon>
        <taxon>Dikarya</taxon>
        <taxon>Ascomycota</taxon>
        <taxon>Saccharomycotina</taxon>
        <taxon>Saccharomycetes</taxon>
        <taxon>Saccharomycetales</taxon>
        <taxon>Saccharomycetaceae</taxon>
        <taxon>Lachancea</taxon>
    </lineage>
</organism>
<keyword evidence="5" id="KW-0694">RNA-binding</keyword>
<keyword evidence="4 6" id="KW-0862">Zinc</keyword>
<evidence type="ECO:0000313" key="9">
    <source>
        <dbReference type="EMBL" id="CAR23752.1"/>
    </source>
</evidence>
<dbReference type="GO" id="GO:0003723">
    <property type="term" value="F:RNA binding"/>
    <property type="evidence" value="ECO:0007669"/>
    <property type="project" value="UniProtKB-UniRule"/>
</dbReference>
<dbReference type="PROSITE" id="PS50103">
    <property type="entry name" value="ZF_C3H1"/>
    <property type="match status" value="2"/>
</dbReference>
<keyword evidence="2" id="KW-0677">Repeat</keyword>
<dbReference type="RefSeq" id="XP_002554189.1">
    <property type="nucleotide sequence ID" value="XM_002554143.1"/>
</dbReference>
<accession>C5DIZ1</accession>
<feature type="zinc finger region" description="C3H1-type" evidence="6">
    <location>
        <begin position="22"/>
        <end position="45"/>
    </location>
</feature>
<proteinExistence type="predicted"/>
<dbReference type="OMA" id="RNPRHHE"/>
<dbReference type="Proteomes" id="UP000002036">
    <property type="component" value="Chromosome E"/>
</dbReference>
<dbReference type="PROSITE" id="PS50102">
    <property type="entry name" value="RRM"/>
    <property type="match status" value="1"/>
</dbReference>
<dbReference type="InterPro" id="IPR012677">
    <property type="entry name" value="Nucleotide-bd_a/b_plait_sf"/>
</dbReference>
<dbReference type="PANTHER" id="PTHR12620">
    <property type="entry name" value="U2 SNRNP AUXILIARY FACTOR, SMALL SUBUNIT"/>
    <property type="match status" value="1"/>
</dbReference>
<dbReference type="SMART" id="SM00356">
    <property type="entry name" value="ZnF_C3H1"/>
    <property type="match status" value="2"/>
</dbReference>
<evidence type="ECO:0000256" key="2">
    <source>
        <dbReference type="ARBA" id="ARBA00022737"/>
    </source>
</evidence>
<sequence>MVRVLRFYIGLRIAILTNNHLVSHFYYKIGACRHGDRCSKKHIRPLHSPTVLVPNMYRRPESEGPEAQQRDFDAFYEDVYMEACKFGELQAMVVCENKNDHLNGNVYLMFTNSRDANSAKDSFNTRWFNERPLYCEFSHVSDFREAICRKHDMRSCERGDECNFMHVQRPTRDLQSDLERAQWKEYHIK</sequence>
<dbReference type="OrthoDB" id="423462at2759"/>
<feature type="zinc finger region" description="C3H1-type" evidence="6">
    <location>
        <begin position="142"/>
        <end position="169"/>
    </location>
</feature>
<dbReference type="Gene3D" id="3.30.70.330">
    <property type="match status" value="1"/>
</dbReference>
<dbReference type="InterPro" id="IPR000504">
    <property type="entry name" value="RRM_dom"/>
</dbReference>
<dbReference type="InterPro" id="IPR035979">
    <property type="entry name" value="RBD_domain_sf"/>
</dbReference>
<dbReference type="CDD" id="cd12287">
    <property type="entry name" value="RRM_U2AF35_like"/>
    <property type="match status" value="1"/>
</dbReference>
<evidence type="ECO:0000256" key="1">
    <source>
        <dbReference type="ARBA" id="ARBA00022723"/>
    </source>
</evidence>
<evidence type="ECO:0000256" key="6">
    <source>
        <dbReference type="PROSITE-ProRule" id="PRU00723"/>
    </source>
</evidence>